<keyword evidence="3" id="KW-0732">Signal</keyword>
<proteinExistence type="predicted"/>
<evidence type="ECO:0000313" key="5">
    <source>
        <dbReference type="Proteomes" id="UP000324091"/>
    </source>
</evidence>
<dbReference type="PANTHER" id="PTHR44942:SF4">
    <property type="entry name" value="METHYLTRANSFERASE TYPE 11 DOMAIN-CONTAINING PROTEIN"/>
    <property type="match status" value="1"/>
</dbReference>
<dbReference type="AlphaFoldDB" id="A0A5C6PQH3"/>
<evidence type="ECO:0000256" key="3">
    <source>
        <dbReference type="SAM" id="SignalP"/>
    </source>
</evidence>
<keyword evidence="5" id="KW-1185">Reference proteome</keyword>
<keyword evidence="1" id="KW-0489">Methyltransferase</keyword>
<organism evidence="4 5">
    <name type="scientific">Takifugu flavidus</name>
    <name type="common">sansaifugu</name>
    <dbReference type="NCBI Taxonomy" id="433684"/>
    <lineage>
        <taxon>Eukaryota</taxon>
        <taxon>Metazoa</taxon>
        <taxon>Chordata</taxon>
        <taxon>Craniata</taxon>
        <taxon>Vertebrata</taxon>
        <taxon>Euteleostomi</taxon>
        <taxon>Actinopterygii</taxon>
        <taxon>Neopterygii</taxon>
        <taxon>Teleostei</taxon>
        <taxon>Neoteleostei</taxon>
        <taxon>Acanthomorphata</taxon>
        <taxon>Eupercaria</taxon>
        <taxon>Tetraodontiformes</taxon>
        <taxon>Tetradontoidea</taxon>
        <taxon>Tetraodontidae</taxon>
        <taxon>Takifugu</taxon>
    </lineage>
</organism>
<name>A0A5C6PQH3_9TELE</name>
<dbReference type="PANTHER" id="PTHR44942">
    <property type="entry name" value="METHYLTRANSF_11 DOMAIN-CONTAINING PROTEIN"/>
    <property type="match status" value="1"/>
</dbReference>
<dbReference type="EMBL" id="RHFK02000001">
    <property type="protein sequence ID" value="TWW80530.1"/>
    <property type="molecule type" value="Genomic_DNA"/>
</dbReference>
<dbReference type="GO" id="GO:0032259">
    <property type="term" value="P:methylation"/>
    <property type="evidence" value="ECO:0007669"/>
    <property type="project" value="UniProtKB-KW"/>
</dbReference>
<keyword evidence="2" id="KW-0808">Transferase</keyword>
<feature type="chain" id="PRO_5022912661" evidence="3">
    <location>
        <begin position="16"/>
        <end position="92"/>
    </location>
</feature>
<protein>
    <submittedName>
        <fullName evidence="4">Uncharacterized protein</fullName>
    </submittedName>
</protein>
<sequence>MFVLFFTFYCHIIMCYRIDSILVKSPTSVKRLLGLIESWSMFQTLKNNDPQRAEDLLMKTQKRFLDEMGATSLQTEIVYEIEYFCILASKPG</sequence>
<dbReference type="InterPro" id="IPR051052">
    <property type="entry name" value="Diverse_substrate_MTase"/>
</dbReference>
<evidence type="ECO:0000256" key="1">
    <source>
        <dbReference type="ARBA" id="ARBA00022603"/>
    </source>
</evidence>
<evidence type="ECO:0000313" key="4">
    <source>
        <dbReference type="EMBL" id="TWW80530.1"/>
    </source>
</evidence>
<gene>
    <name evidence="4" type="ORF">D4764_01G0003450</name>
</gene>
<reference evidence="4 5" key="1">
    <citation type="submission" date="2019-04" db="EMBL/GenBank/DDBJ databases">
        <title>Chromosome genome assembly for Takifugu flavidus.</title>
        <authorList>
            <person name="Xiao S."/>
        </authorList>
    </citation>
    <scope>NUCLEOTIDE SEQUENCE [LARGE SCALE GENOMIC DNA]</scope>
    <source>
        <strain evidence="4">HTHZ2018</strain>
        <tissue evidence="4">Muscle</tissue>
    </source>
</reference>
<comment type="caution">
    <text evidence="4">The sequence shown here is derived from an EMBL/GenBank/DDBJ whole genome shotgun (WGS) entry which is preliminary data.</text>
</comment>
<feature type="signal peptide" evidence="3">
    <location>
        <begin position="1"/>
        <end position="15"/>
    </location>
</feature>
<evidence type="ECO:0000256" key="2">
    <source>
        <dbReference type="ARBA" id="ARBA00022679"/>
    </source>
</evidence>
<dbReference type="Proteomes" id="UP000324091">
    <property type="component" value="Chromosome 1"/>
</dbReference>
<accession>A0A5C6PQH3</accession>
<dbReference type="GO" id="GO:0008168">
    <property type="term" value="F:methyltransferase activity"/>
    <property type="evidence" value="ECO:0007669"/>
    <property type="project" value="UniProtKB-KW"/>
</dbReference>